<sequence length="318" mass="35047">MHFPRHRASSPLAAARGSALLIVLWVVALLSFMVVTALMVVRQDVETAWSRESVQRARQLAEMGIAVAAHPGVKPSDPLLRARVSAQESYETHISTEESRLHINSLLTEERRALLERVFVGWGLPESDAETLVDRMMDWADEDDFQRLKGAEGSHYRDMGIPGRPYNRKLRTVEEMALVSGMEQLTLARPDWQDWVTFHGSGQLDLNEAPAELIAVFTGASLSRAQTLVAQRSGSDGIAHTVDDLPLTSVEEALTMLGVGAEAEALTPLLTVKGSTTRIESTGRIGDYARTVVVVLRKSGGRPQILEWKEMVTDQPSE</sequence>
<dbReference type="GO" id="GO:0005886">
    <property type="term" value="C:plasma membrane"/>
    <property type="evidence" value="ECO:0007669"/>
    <property type="project" value="UniProtKB-SubCell"/>
</dbReference>
<evidence type="ECO:0000256" key="9">
    <source>
        <dbReference type="ARBA" id="ARBA00023136"/>
    </source>
</evidence>
<organism evidence="12 13">
    <name type="scientific">Roseimicrobium gellanilyticum</name>
    <dbReference type="NCBI Taxonomy" id="748857"/>
    <lineage>
        <taxon>Bacteria</taxon>
        <taxon>Pseudomonadati</taxon>
        <taxon>Verrucomicrobiota</taxon>
        <taxon>Verrucomicrobiia</taxon>
        <taxon>Verrucomicrobiales</taxon>
        <taxon>Verrucomicrobiaceae</taxon>
        <taxon>Roseimicrobium</taxon>
    </lineage>
</organism>
<evidence type="ECO:0000313" key="13">
    <source>
        <dbReference type="Proteomes" id="UP000253426"/>
    </source>
</evidence>
<dbReference type="InterPro" id="IPR049031">
    <property type="entry name" value="T2SSK_SAM-like_1st"/>
</dbReference>
<evidence type="ECO:0000256" key="1">
    <source>
        <dbReference type="ARBA" id="ARBA00004533"/>
    </source>
</evidence>
<reference evidence="12 13" key="1">
    <citation type="submission" date="2018-06" db="EMBL/GenBank/DDBJ databases">
        <title>Genomic Encyclopedia of Type Strains, Phase IV (KMG-IV): sequencing the most valuable type-strain genomes for metagenomic binning, comparative biology and taxonomic classification.</title>
        <authorList>
            <person name="Goeker M."/>
        </authorList>
    </citation>
    <scope>NUCLEOTIDE SEQUENCE [LARGE SCALE GENOMIC DNA]</scope>
    <source>
        <strain evidence="12 13">DSM 25532</strain>
    </source>
</reference>
<evidence type="ECO:0000256" key="5">
    <source>
        <dbReference type="ARBA" id="ARBA00022519"/>
    </source>
</evidence>
<comment type="similarity">
    <text evidence="2">Belongs to the GSP K family.</text>
</comment>
<proteinExistence type="inferred from homology"/>
<dbReference type="Pfam" id="PF21687">
    <property type="entry name" value="T2SSK_1st"/>
    <property type="match status" value="1"/>
</dbReference>
<comment type="subcellular location">
    <subcellularLocation>
        <location evidence="1">Cell inner membrane</location>
    </subcellularLocation>
</comment>
<accession>A0A366HM07</accession>
<dbReference type="InterPro" id="IPR005628">
    <property type="entry name" value="GspK"/>
</dbReference>
<feature type="transmembrane region" description="Helical" evidence="10">
    <location>
        <begin position="20"/>
        <end position="41"/>
    </location>
</feature>
<evidence type="ECO:0000256" key="7">
    <source>
        <dbReference type="ARBA" id="ARBA00022927"/>
    </source>
</evidence>
<keyword evidence="5" id="KW-0997">Cell inner membrane</keyword>
<feature type="domain" description="T2SS protein K first SAM-like" evidence="11">
    <location>
        <begin position="101"/>
        <end position="189"/>
    </location>
</feature>
<dbReference type="AlphaFoldDB" id="A0A366HM07"/>
<evidence type="ECO:0000256" key="8">
    <source>
        <dbReference type="ARBA" id="ARBA00022989"/>
    </source>
</evidence>
<keyword evidence="3" id="KW-0813">Transport</keyword>
<dbReference type="PANTHER" id="PTHR38831:SF2">
    <property type="entry name" value="TYPE II SECRETION SYSTEM PROTEIN K"/>
    <property type="match status" value="1"/>
</dbReference>
<evidence type="ECO:0000256" key="3">
    <source>
        <dbReference type="ARBA" id="ARBA00022448"/>
    </source>
</evidence>
<keyword evidence="6 10" id="KW-0812">Transmembrane</keyword>
<dbReference type="RefSeq" id="WP_113959415.1">
    <property type="nucleotide sequence ID" value="NZ_QNRR01000005.1"/>
</dbReference>
<evidence type="ECO:0000256" key="10">
    <source>
        <dbReference type="SAM" id="Phobius"/>
    </source>
</evidence>
<evidence type="ECO:0000256" key="4">
    <source>
        <dbReference type="ARBA" id="ARBA00022475"/>
    </source>
</evidence>
<dbReference type="OrthoDB" id="9790152at2"/>
<dbReference type="SUPFAM" id="SSF158544">
    <property type="entry name" value="GspK insert domain-like"/>
    <property type="match status" value="1"/>
</dbReference>
<keyword evidence="13" id="KW-1185">Reference proteome</keyword>
<name>A0A366HM07_9BACT</name>
<dbReference type="GO" id="GO:0009306">
    <property type="term" value="P:protein secretion"/>
    <property type="evidence" value="ECO:0007669"/>
    <property type="project" value="InterPro"/>
</dbReference>
<dbReference type="EMBL" id="QNRR01000005">
    <property type="protein sequence ID" value="RBP43960.1"/>
    <property type="molecule type" value="Genomic_DNA"/>
</dbReference>
<keyword evidence="7" id="KW-0653">Protein transport</keyword>
<gene>
    <name evidence="12" type="ORF">DES53_105359</name>
</gene>
<dbReference type="InterPro" id="IPR038072">
    <property type="entry name" value="GspK_central_sf"/>
</dbReference>
<keyword evidence="8 10" id="KW-1133">Transmembrane helix</keyword>
<evidence type="ECO:0000259" key="11">
    <source>
        <dbReference type="Pfam" id="PF21687"/>
    </source>
</evidence>
<keyword evidence="9 10" id="KW-0472">Membrane</keyword>
<keyword evidence="4" id="KW-1003">Cell membrane</keyword>
<protein>
    <submittedName>
        <fullName evidence="12">Type II secretory pathway component PulK</fullName>
    </submittedName>
</protein>
<dbReference type="Gene3D" id="1.10.40.60">
    <property type="entry name" value="EpsJ-like"/>
    <property type="match status" value="1"/>
</dbReference>
<dbReference type="PANTHER" id="PTHR38831">
    <property type="entry name" value="TYPE II SECRETION SYSTEM PROTEIN K"/>
    <property type="match status" value="1"/>
</dbReference>
<evidence type="ECO:0000256" key="6">
    <source>
        <dbReference type="ARBA" id="ARBA00022692"/>
    </source>
</evidence>
<evidence type="ECO:0000313" key="12">
    <source>
        <dbReference type="EMBL" id="RBP43960.1"/>
    </source>
</evidence>
<dbReference type="Proteomes" id="UP000253426">
    <property type="component" value="Unassembled WGS sequence"/>
</dbReference>
<evidence type="ECO:0000256" key="2">
    <source>
        <dbReference type="ARBA" id="ARBA00007246"/>
    </source>
</evidence>
<comment type="caution">
    <text evidence="12">The sequence shown here is derived from an EMBL/GenBank/DDBJ whole genome shotgun (WGS) entry which is preliminary data.</text>
</comment>